<evidence type="ECO:0000313" key="2">
    <source>
        <dbReference type="Proteomes" id="UP000035050"/>
    </source>
</evidence>
<protein>
    <submittedName>
        <fullName evidence="1">Plasmid maintenance system killer protein</fullName>
    </submittedName>
</protein>
<dbReference type="KEGG" id="pox:MB84_21550"/>
<evidence type="ECO:0000313" key="1">
    <source>
        <dbReference type="EMBL" id="AKC71492.1"/>
    </source>
</evidence>
<organism evidence="1 2">
    <name type="scientific">Pandoraea oxalativorans</name>
    <dbReference type="NCBI Taxonomy" id="573737"/>
    <lineage>
        <taxon>Bacteria</taxon>
        <taxon>Pseudomonadati</taxon>
        <taxon>Pseudomonadota</taxon>
        <taxon>Betaproteobacteria</taxon>
        <taxon>Burkholderiales</taxon>
        <taxon>Burkholderiaceae</taxon>
        <taxon>Pandoraea</taxon>
    </lineage>
</organism>
<accession>A0A0E3YD77</accession>
<dbReference type="Gene3D" id="3.30.2310.20">
    <property type="entry name" value="RelE-like"/>
    <property type="match status" value="1"/>
</dbReference>
<dbReference type="EMBL" id="CP011253">
    <property type="protein sequence ID" value="AKC71492.1"/>
    <property type="molecule type" value="Genomic_DNA"/>
</dbReference>
<dbReference type="HOGENOM" id="CLU_155111_1_1_4"/>
<dbReference type="PANTHER" id="PTHR40266:SF2">
    <property type="entry name" value="TOXIN HIGB-1"/>
    <property type="match status" value="1"/>
</dbReference>
<dbReference type="Proteomes" id="UP000035050">
    <property type="component" value="Chromosome"/>
</dbReference>
<dbReference type="PANTHER" id="PTHR40266">
    <property type="entry name" value="TOXIN HIGB-1"/>
    <property type="match status" value="1"/>
</dbReference>
<proteinExistence type="predicted"/>
<gene>
    <name evidence="1" type="ORF">MB84_21550</name>
</gene>
<dbReference type="InterPro" id="IPR007711">
    <property type="entry name" value="HigB-1"/>
</dbReference>
<sequence length="73" mass="8605">MRWRAVETVAMRKLQQLHAAMTLGFLRVPPGNRLEALRGKRLGQYSIRINDQWRLCFRFEAGTAFDVEIVDYH</sequence>
<dbReference type="AlphaFoldDB" id="A0A0E3YD77"/>
<reference evidence="1" key="1">
    <citation type="submission" date="2016-06" db="EMBL/GenBank/DDBJ databases">
        <title>Pandoraea oxalativorans DSM 23570 Genome Sequencing.</title>
        <authorList>
            <person name="Ee R."/>
            <person name="Lim Y.-L."/>
            <person name="Yong D."/>
            <person name="Yin W.-F."/>
            <person name="Chan K.-G."/>
        </authorList>
    </citation>
    <scope>NUCLEOTIDE SEQUENCE</scope>
    <source>
        <strain evidence="1">DSM 23570</strain>
    </source>
</reference>
<dbReference type="SUPFAM" id="SSF143011">
    <property type="entry name" value="RelE-like"/>
    <property type="match status" value="1"/>
</dbReference>
<keyword evidence="2" id="KW-1185">Reference proteome</keyword>
<dbReference type="PATRIC" id="fig|573737.6.peg.66"/>
<dbReference type="RefSeq" id="WP_046292604.1">
    <property type="nucleotide sequence ID" value="NZ_CP011253.3"/>
</dbReference>
<dbReference type="InterPro" id="IPR035093">
    <property type="entry name" value="RelE/ParE_toxin_dom_sf"/>
</dbReference>
<dbReference type="Pfam" id="PF05015">
    <property type="entry name" value="HigB-like_toxin"/>
    <property type="match status" value="1"/>
</dbReference>
<name>A0A0E3YD77_9BURK</name>